<organism evidence="1 2">
    <name type="scientific">Streblomastix strix</name>
    <dbReference type="NCBI Taxonomy" id="222440"/>
    <lineage>
        <taxon>Eukaryota</taxon>
        <taxon>Metamonada</taxon>
        <taxon>Preaxostyla</taxon>
        <taxon>Oxymonadida</taxon>
        <taxon>Streblomastigidae</taxon>
        <taxon>Streblomastix</taxon>
    </lineage>
</organism>
<dbReference type="Proteomes" id="UP000324800">
    <property type="component" value="Unassembled WGS sequence"/>
</dbReference>
<feature type="non-terminal residue" evidence="1">
    <location>
        <position position="1"/>
    </location>
</feature>
<dbReference type="AlphaFoldDB" id="A0A5J4T4F8"/>
<reference evidence="1 2" key="1">
    <citation type="submission" date="2019-03" db="EMBL/GenBank/DDBJ databases">
        <title>Single cell metagenomics reveals metabolic interactions within the superorganism composed of flagellate Streblomastix strix and complex community of Bacteroidetes bacteria on its surface.</title>
        <authorList>
            <person name="Treitli S.C."/>
            <person name="Kolisko M."/>
            <person name="Husnik F."/>
            <person name="Keeling P."/>
            <person name="Hampl V."/>
        </authorList>
    </citation>
    <scope>NUCLEOTIDE SEQUENCE [LARGE SCALE GENOMIC DNA]</scope>
    <source>
        <strain evidence="1">ST1C</strain>
    </source>
</reference>
<sequence>GLMNVVFEYPLYFLNENASAYKIPRSDPSVNLNRYQLKEKLVDLKKGRILSSSSPYINEQYQRQSIIDGKTYANFDFDYLKHRTKARQGSRENVGGLDPIAIMQYKPWRI</sequence>
<proteinExistence type="predicted"/>
<name>A0A5J4T4F8_9EUKA</name>
<dbReference type="EMBL" id="SNRW01039169">
    <property type="protein sequence ID" value="KAA6352872.1"/>
    <property type="molecule type" value="Genomic_DNA"/>
</dbReference>
<accession>A0A5J4T4F8</accession>
<protein>
    <submittedName>
        <fullName evidence="1">Uncharacterized protein</fullName>
    </submittedName>
</protein>
<evidence type="ECO:0000313" key="1">
    <source>
        <dbReference type="EMBL" id="KAA6352872.1"/>
    </source>
</evidence>
<gene>
    <name evidence="1" type="ORF">EZS28_051601</name>
</gene>
<evidence type="ECO:0000313" key="2">
    <source>
        <dbReference type="Proteomes" id="UP000324800"/>
    </source>
</evidence>
<comment type="caution">
    <text evidence="1">The sequence shown here is derived from an EMBL/GenBank/DDBJ whole genome shotgun (WGS) entry which is preliminary data.</text>
</comment>